<evidence type="ECO:0000313" key="2">
    <source>
        <dbReference type="Proteomes" id="UP000684084"/>
    </source>
</evidence>
<protein>
    <submittedName>
        <fullName evidence="1">Uncharacterized protein</fullName>
    </submittedName>
</protein>
<dbReference type="VEuPathDB" id="FungiDB:FUN_015098"/>
<dbReference type="EMBL" id="CAGKOT010000033">
    <property type="protein sequence ID" value="CAB5374812.1"/>
    <property type="molecule type" value="Genomic_DNA"/>
</dbReference>
<dbReference type="VEuPathDB" id="FungiDB:RhiirA1_498461"/>
<dbReference type="OrthoDB" id="2310789at2759"/>
<name>A0A2I1F6R4_9GLOM</name>
<dbReference type="Proteomes" id="UP000684084">
    <property type="component" value="Unassembled WGS sequence"/>
</dbReference>
<dbReference type="AlphaFoldDB" id="A0A2I1F6R4"/>
<comment type="caution">
    <text evidence="1">The sequence shown here is derived from an EMBL/GenBank/DDBJ whole genome shotgun (WGS) entry which is preliminary data.</text>
</comment>
<accession>A0A2I1F6R4</accession>
<sequence length="155" mass="17559">MNNKPSQNDQNDHIFTKPNNLQPTAPDVIQLEQGYLTNIAANSDFPMNDDNIFPTSQTNNNYFVHQLTSNENITSTSISSPYVQQYDHPQPIENTSSSFGSFNMTTINPSQSEIFSFDIPGYKIIIIPTFPQQDNTYSNYSSLGTTVNQFTQFRQ</sequence>
<gene>
    <name evidence="1" type="ORF">CHRIB12_LOCUS14626</name>
</gene>
<organism evidence="1 2">
    <name type="scientific">Rhizophagus irregularis</name>
    <dbReference type="NCBI Taxonomy" id="588596"/>
    <lineage>
        <taxon>Eukaryota</taxon>
        <taxon>Fungi</taxon>
        <taxon>Fungi incertae sedis</taxon>
        <taxon>Mucoromycota</taxon>
        <taxon>Glomeromycotina</taxon>
        <taxon>Glomeromycetes</taxon>
        <taxon>Glomerales</taxon>
        <taxon>Glomeraceae</taxon>
        <taxon>Rhizophagus</taxon>
    </lineage>
</organism>
<proteinExistence type="predicted"/>
<evidence type="ECO:0000313" key="1">
    <source>
        <dbReference type="EMBL" id="CAB5374812.1"/>
    </source>
</evidence>
<reference evidence="1" key="1">
    <citation type="submission" date="2020-05" db="EMBL/GenBank/DDBJ databases">
        <authorList>
            <person name="Rincon C."/>
            <person name="Sanders R I."/>
            <person name="Robbins C."/>
            <person name="Chaturvedi A."/>
        </authorList>
    </citation>
    <scope>NUCLEOTIDE SEQUENCE</scope>
    <source>
        <strain evidence="1">CHB12</strain>
    </source>
</reference>